<keyword evidence="2" id="KW-0472">Membrane</keyword>
<evidence type="ECO:0000313" key="4">
    <source>
        <dbReference type="Proteomes" id="UP001368654"/>
    </source>
</evidence>
<keyword evidence="3" id="KW-0223">Dioxygenase</keyword>
<proteinExistence type="predicted"/>
<dbReference type="RefSeq" id="WP_337337919.1">
    <property type="nucleotide sequence ID" value="NZ_JBBDGL010000002.1"/>
</dbReference>
<name>A0ABU8LUC4_9MICO</name>
<comment type="caution">
    <text evidence="3">The sequence shown here is derived from an EMBL/GenBank/DDBJ whole genome shotgun (WGS) entry which is preliminary data.</text>
</comment>
<keyword evidence="4" id="KW-1185">Reference proteome</keyword>
<dbReference type="GO" id="GO:0051213">
    <property type="term" value="F:dioxygenase activity"/>
    <property type="evidence" value="ECO:0007669"/>
    <property type="project" value="UniProtKB-KW"/>
</dbReference>
<protein>
    <submittedName>
        <fullName evidence="3">Dioxygenase</fullName>
    </submittedName>
</protein>
<keyword evidence="2" id="KW-0812">Transmembrane</keyword>
<evidence type="ECO:0000256" key="2">
    <source>
        <dbReference type="SAM" id="Phobius"/>
    </source>
</evidence>
<feature type="region of interest" description="Disordered" evidence="1">
    <location>
        <begin position="61"/>
        <end position="103"/>
    </location>
</feature>
<keyword evidence="3" id="KW-0560">Oxidoreductase</keyword>
<accession>A0ABU8LUC4</accession>
<reference evidence="3 4" key="1">
    <citation type="submission" date="2024-02" db="EMBL/GenBank/DDBJ databases">
        <authorList>
            <person name="Saticioglu I.B."/>
        </authorList>
    </citation>
    <scope>NUCLEOTIDE SEQUENCE [LARGE SCALE GENOMIC DNA]</scope>
    <source>
        <strain evidence="3 4">Mu-86</strain>
    </source>
</reference>
<gene>
    <name evidence="3" type="ORF">WDU96_07700</name>
</gene>
<organism evidence="3 4">
    <name type="scientific">Microbacterium marmarense</name>
    <dbReference type="NCBI Taxonomy" id="3122051"/>
    <lineage>
        <taxon>Bacteria</taxon>
        <taxon>Bacillati</taxon>
        <taxon>Actinomycetota</taxon>
        <taxon>Actinomycetes</taxon>
        <taxon>Micrococcales</taxon>
        <taxon>Microbacteriaceae</taxon>
        <taxon>Microbacterium</taxon>
    </lineage>
</organism>
<dbReference type="Proteomes" id="UP001368654">
    <property type="component" value="Unassembled WGS sequence"/>
</dbReference>
<evidence type="ECO:0000256" key="1">
    <source>
        <dbReference type="SAM" id="MobiDB-lite"/>
    </source>
</evidence>
<sequence length="103" mass="10992">MAAGGKDRETRESRERARRYLARQQYQAGLSTRRTRDNVVAALVGGLLIVAAFVAQSLYFTTGPGAPEPVPTPVVTSTPTPTAEPTAEPSESVEPNPTETPEP</sequence>
<evidence type="ECO:0000313" key="3">
    <source>
        <dbReference type="EMBL" id="MEJ1155484.1"/>
    </source>
</evidence>
<keyword evidence="2" id="KW-1133">Transmembrane helix</keyword>
<feature type="transmembrane region" description="Helical" evidence="2">
    <location>
        <begin position="39"/>
        <end position="60"/>
    </location>
</feature>
<feature type="compositionally biased region" description="Low complexity" evidence="1">
    <location>
        <begin position="73"/>
        <end position="92"/>
    </location>
</feature>
<dbReference type="EMBL" id="JBBDGL010000002">
    <property type="protein sequence ID" value="MEJ1155484.1"/>
    <property type="molecule type" value="Genomic_DNA"/>
</dbReference>